<dbReference type="PROSITE" id="PS50850">
    <property type="entry name" value="MFS"/>
    <property type="match status" value="1"/>
</dbReference>
<evidence type="ECO:0000256" key="5">
    <source>
        <dbReference type="ARBA" id="ARBA00023136"/>
    </source>
</evidence>
<dbReference type="AlphaFoldDB" id="A0A1E3I7S9"/>
<accession>A0A1E3I7S9</accession>
<dbReference type="EMBL" id="AWGJ01000001">
    <property type="protein sequence ID" value="ODN84670.1"/>
    <property type="molecule type" value="Genomic_DNA"/>
</dbReference>
<dbReference type="PANTHER" id="PTHR42718">
    <property type="entry name" value="MAJOR FACILITATOR SUPERFAMILY MULTIDRUG TRANSPORTER MFSC"/>
    <property type="match status" value="1"/>
</dbReference>
<feature type="transmembrane region" description="Helical" evidence="6">
    <location>
        <begin position="158"/>
        <end position="177"/>
    </location>
</feature>
<feature type="transmembrane region" description="Helical" evidence="6">
    <location>
        <begin position="429"/>
        <end position="449"/>
    </location>
</feature>
<dbReference type="PANTHER" id="PTHR42718:SF9">
    <property type="entry name" value="MAJOR FACILITATOR SUPERFAMILY MULTIDRUG TRANSPORTER MFSC"/>
    <property type="match status" value="1"/>
</dbReference>
<dbReference type="GO" id="GO:0016020">
    <property type="term" value="C:membrane"/>
    <property type="evidence" value="ECO:0007669"/>
    <property type="project" value="UniProtKB-SubCell"/>
</dbReference>
<keyword evidence="2" id="KW-0813">Transport</keyword>
<proteinExistence type="predicted"/>
<evidence type="ECO:0000256" key="4">
    <source>
        <dbReference type="ARBA" id="ARBA00022989"/>
    </source>
</evidence>
<evidence type="ECO:0000256" key="1">
    <source>
        <dbReference type="ARBA" id="ARBA00004141"/>
    </source>
</evidence>
<dbReference type="STRING" id="1295533.A0A1E3I7S9"/>
<comment type="caution">
    <text evidence="8">The sequence shown here is derived from an EMBL/GenBank/DDBJ whole genome shotgun (WGS) entry which is preliminary data.</text>
</comment>
<sequence length="568" mass="61571">MSSEDDQKAHSVALSETILPAAYSTGSPTISSAVATLPQEKGEELDDIVIIAHSHEQQQLTLGKKKIVLVLFCMVQFFDGAGRSGIYPLTTPIMDDLSIKYQDSTWILNAYSLTFATFLPLSGLCSDLFSAKPIYTFGVALSGLTNLATSFLPDQYAFFVIRAVSGIAAAMTVPSASRLTSHMYQGDSEEDKHRRKMGLMMLGMVGGLSNSVGIILGGAFGAIPLSGQLAGWRWFFRFSAAILLPLSAITHKLSPNTQGTLYNTPSSFDTASLEKESAPMSRLSHIVRKLDLPAVAMLLASILLLDLSLTLASSNTTLMSSSRAYSSPEFLVPFLLSWPLLIAFFLWESRREKGMAMIPSSIWKTGNVSLIAIVALEPLAYWIIVQLPYIERWESVNHESTMSAALRALPSGIAAFMPALILPKFLPRINLRFLLIAGLTGTIVALSLFTASDGRIGKWYFAFVMPAFMIGSFSNSCAVTSVNLLVIMSVPHQMAGTASAIVQVALQIGCAIAIAIQASFLTIHPGGLEDFRNLQISYYFQMGWIVLCIAMLVVMYRRPKPSAAVGSV</sequence>
<keyword evidence="9" id="KW-1185">Reference proteome</keyword>
<feature type="transmembrane region" description="Helical" evidence="6">
    <location>
        <begin position="134"/>
        <end position="152"/>
    </location>
</feature>
<feature type="domain" description="Major facilitator superfamily (MFS) profile" evidence="7">
    <location>
        <begin position="68"/>
        <end position="562"/>
    </location>
</feature>
<keyword evidence="4 6" id="KW-1133">Transmembrane helix</keyword>
<reference evidence="8 9" key="1">
    <citation type="submission" date="2016-06" db="EMBL/GenBank/DDBJ databases">
        <title>Evolution of pathogenesis and genome organization in the Tremellales.</title>
        <authorList>
            <person name="Cuomo C."/>
            <person name="Litvintseva A."/>
            <person name="Heitman J."/>
            <person name="Chen Y."/>
            <person name="Sun S."/>
            <person name="Springer D."/>
            <person name="Dromer F."/>
            <person name="Young S."/>
            <person name="Zeng Q."/>
            <person name="Chapman S."/>
            <person name="Gujja S."/>
            <person name="Saif S."/>
            <person name="Birren B."/>
        </authorList>
    </citation>
    <scope>NUCLEOTIDE SEQUENCE [LARGE SCALE GENOMIC DNA]</scope>
    <source>
        <strain evidence="8 9">CBS 6039</strain>
    </source>
</reference>
<evidence type="ECO:0000256" key="6">
    <source>
        <dbReference type="SAM" id="Phobius"/>
    </source>
</evidence>
<feature type="transmembrane region" description="Helical" evidence="6">
    <location>
        <begin position="500"/>
        <end position="524"/>
    </location>
</feature>
<feature type="transmembrane region" description="Helical" evidence="6">
    <location>
        <begin position="290"/>
        <end position="310"/>
    </location>
</feature>
<dbReference type="OrthoDB" id="440755at2759"/>
<dbReference type="InterPro" id="IPR020846">
    <property type="entry name" value="MFS_dom"/>
</dbReference>
<dbReference type="RefSeq" id="XP_018998473.1">
    <property type="nucleotide sequence ID" value="XM_019133768.1"/>
</dbReference>
<organism evidence="8 9">
    <name type="scientific">Cryptococcus amylolentus CBS 6039</name>
    <dbReference type="NCBI Taxonomy" id="1295533"/>
    <lineage>
        <taxon>Eukaryota</taxon>
        <taxon>Fungi</taxon>
        <taxon>Dikarya</taxon>
        <taxon>Basidiomycota</taxon>
        <taxon>Agaricomycotina</taxon>
        <taxon>Tremellomycetes</taxon>
        <taxon>Tremellales</taxon>
        <taxon>Cryptococcaceae</taxon>
        <taxon>Cryptococcus</taxon>
    </lineage>
</organism>
<evidence type="ECO:0000256" key="2">
    <source>
        <dbReference type="ARBA" id="ARBA00022448"/>
    </source>
</evidence>
<name>A0A1E3I7S9_9TREE</name>
<feature type="transmembrane region" description="Helical" evidence="6">
    <location>
        <begin position="67"/>
        <end position="86"/>
    </location>
</feature>
<feature type="transmembrane region" description="Helical" evidence="6">
    <location>
        <begin position="461"/>
        <end position="488"/>
    </location>
</feature>
<feature type="transmembrane region" description="Helical" evidence="6">
    <location>
        <begin position="368"/>
        <end position="384"/>
    </location>
</feature>
<dbReference type="InterPro" id="IPR036259">
    <property type="entry name" value="MFS_trans_sf"/>
</dbReference>
<dbReference type="GO" id="GO:0022857">
    <property type="term" value="F:transmembrane transporter activity"/>
    <property type="evidence" value="ECO:0007669"/>
    <property type="project" value="InterPro"/>
</dbReference>
<dbReference type="Proteomes" id="UP000094065">
    <property type="component" value="Unassembled WGS sequence"/>
</dbReference>
<dbReference type="InterPro" id="IPR011701">
    <property type="entry name" value="MFS"/>
</dbReference>
<keyword evidence="5 6" id="KW-0472">Membrane</keyword>
<feature type="transmembrane region" description="Helical" evidence="6">
    <location>
        <begin position="536"/>
        <end position="556"/>
    </location>
</feature>
<evidence type="ECO:0000313" key="9">
    <source>
        <dbReference type="Proteomes" id="UP000094065"/>
    </source>
</evidence>
<dbReference type="SUPFAM" id="SSF103473">
    <property type="entry name" value="MFS general substrate transporter"/>
    <property type="match status" value="1"/>
</dbReference>
<comment type="subcellular location">
    <subcellularLocation>
        <location evidence="1">Membrane</location>
        <topology evidence="1">Multi-pass membrane protein</topology>
    </subcellularLocation>
</comment>
<dbReference type="GeneID" id="30151877"/>
<protein>
    <recommendedName>
        <fullName evidence="7">Major facilitator superfamily (MFS) profile domain-containing protein</fullName>
    </recommendedName>
</protein>
<feature type="transmembrane region" description="Helical" evidence="6">
    <location>
        <begin position="404"/>
        <end position="422"/>
    </location>
</feature>
<dbReference type="Pfam" id="PF07690">
    <property type="entry name" value="MFS_1"/>
    <property type="match status" value="1"/>
</dbReference>
<gene>
    <name evidence="8" type="ORF">L202_00568</name>
</gene>
<evidence type="ECO:0000313" key="8">
    <source>
        <dbReference type="EMBL" id="ODN84670.1"/>
    </source>
</evidence>
<keyword evidence="3 6" id="KW-0812">Transmembrane</keyword>
<feature type="transmembrane region" description="Helical" evidence="6">
    <location>
        <begin position="231"/>
        <end position="249"/>
    </location>
</feature>
<feature type="transmembrane region" description="Helical" evidence="6">
    <location>
        <begin position="330"/>
        <end position="347"/>
    </location>
</feature>
<feature type="transmembrane region" description="Helical" evidence="6">
    <location>
        <begin position="198"/>
        <end position="225"/>
    </location>
</feature>
<dbReference type="Gene3D" id="1.20.1250.20">
    <property type="entry name" value="MFS general substrate transporter like domains"/>
    <property type="match status" value="2"/>
</dbReference>
<evidence type="ECO:0000259" key="7">
    <source>
        <dbReference type="PROSITE" id="PS50850"/>
    </source>
</evidence>
<evidence type="ECO:0000256" key="3">
    <source>
        <dbReference type="ARBA" id="ARBA00022692"/>
    </source>
</evidence>
<feature type="transmembrane region" description="Helical" evidence="6">
    <location>
        <begin position="106"/>
        <end position="125"/>
    </location>
</feature>